<keyword evidence="2" id="KW-1185">Reference proteome</keyword>
<gene>
    <name evidence="1" type="ORF">G2W53_041525</name>
</gene>
<comment type="caution">
    <text evidence="1">The sequence shown here is derived from an EMBL/GenBank/DDBJ whole genome shotgun (WGS) entry which is preliminary data.</text>
</comment>
<sequence>MAWEERGPCLNIFQKRNHGRISETFMKYESKVLLHK</sequence>
<proteinExistence type="predicted"/>
<reference evidence="1" key="1">
    <citation type="submission" date="2020-09" db="EMBL/GenBank/DDBJ databases">
        <title>Genome-Enabled Discovery of Anthraquinone Biosynthesis in Senna tora.</title>
        <authorList>
            <person name="Kang S.-H."/>
            <person name="Pandey R.P."/>
            <person name="Lee C.-M."/>
            <person name="Sim J.-S."/>
            <person name="Jeong J.-T."/>
            <person name="Choi B.-S."/>
            <person name="Jung M."/>
            <person name="Ginzburg D."/>
            <person name="Zhao K."/>
            <person name="Won S.Y."/>
            <person name="Oh T.-J."/>
            <person name="Yu Y."/>
            <person name="Kim N.-H."/>
            <person name="Lee O.R."/>
            <person name="Lee T.-H."/>
            <person name="Bashyal P."/>
            <person name="Kim T.-S."/>
            <person name="Lee W.-H."/>
            <person name="Kawkins C."/>
            <person name="Kim C.-K."/>
            <person name="Kim J.S."/>
            <person name="Ahn B.O."/>
            <person name="Rhee S.Y."/>
            <person name="Sohng J.K."/>
        </authorList>
    </citation>
    <scope>NUCLEOTIDE SEQUENCE</scope>
    <source>
        <tissue evidence="1">Leaf</tissue>
    </source>
</reference>
<evidence type="ECO:0000313" key="2">
    <source>
        <dbReference type="Proteomes" id="UP000634136"/>
    </source>
</evidence>
<dbReference type="AlphaFoldDB" id="A0A834W2Z6"/>
<organism evidence="1 2">
    <name type="scientific">Senna tora</name>
    <dbReference type="NCBI Taxonomy" id="362788"/>
    <lineage>
        <taxon>Eukaryota</taxon>
        <taxon>Viridiplantae</taxon>
        <taxon>Streptophyta</taxon>
        <taxon>Embryophyta</taxon>
        <taxon>Tracheophyta</taxon>
        <taxon>Spermatophyta</taxon>
        <taxon>Magnoliopsida</taxon>
        <taxon>eudicotyledons</taxon>
        <taxon>Gunneridae</taxon>
        <taxon>Pentapetalae</taxon>
        <taxon>rosids</taxon>
        <taxon>fabids</taxon>
        <taxon>Fabales</taxon>
        <taxon>Fabaceae</taxon>
        <taxon>Caesalpinioideae</taxon>
        <taxon>Cassia clade</taxon>
        <taxon>Senna</taxon>
    </lineage>
</organism>
<accession>A0A834W2Z6</accession>
<evidence type="ECO:0000313" key="1">
    <source>
        <dbReference type="EMBL" id="KAF7802414.1"/>
    </source>
</evidence>
<name>A0A834W2Z6_9FABA</name>
<dbReference type="EMBL" id="JAAIUW010000013">
    <property type="protein sequence ID" value="KAF7802414.1"/>
    <property type="molecule type" value="Genomic_DNA"/>
</dbReference>
<dbReference type="Proteomes" id="UP000634136">
    <property type="component" value="Unassembled WGS sequence"/>
</dbReference>
<protein>
    <submittedName>
        <fullName evidence="1">Uncharacterized protein</fullName>
    </submittedName>
</protein>